<gene>
    <name evidence="1" type="ORF">ADT25_06135</name>
</gene>
<dbReference type="AlphaFoldDB" id="A0AAP1EZN2"/>
<sequence>MPASLDSPVRINERTSSTRLIASLVYCLLALAGCHERNVTTSITRATRDVIFSRTLTTATTTNVHCLASDSGHCCYLIYEEQCATRRAGDTAGAPVCARKALDSFALTPGQVREFHGVSGQAHTCVDTAAPRADCHGEAASSEARGWAAVHWICRGRTRKTPVSLNRH</sequence>
<evidence type="ECO:0000313" key="2">
    <source>
        <dbReference type="Proteomes" id="UP000036790"/>
    </source>
</evidence>
<protein>
    <submittedName>
        <fullName evidence="1">Uncharacterized protein</fullName>
    </submittedName>
</protein>
<proteinExistence type="predicted"/>
<dbReference type="Proteomes" id="UP000036790">
    <property type="component" value="Unassembled WGS sequence"/>
</dbReference>
<name>A0AAP1EZN2_9XANT</name>
<dbReference type="EMBL" id="LHUJ01000126">
    <property type="protein sequence ID" value="KOR46615.1"/>
    <property type="molecule type" value="Genomic_DNA"/>
</dbReference>
<reference evidence="1 2" key="1">
    <citation type="submission" date="2015-07" db="EMBL/GenBank/DDBJ databases">
        <authorList>
            <consortium name="Consortium for Microbial Forensics and Genomics (microFORGE)"/>
            <person name="Knight B.M."/>
            <person name="Roberts D.P."/>
            <person name="Lin D."/>
            <person name="Hari K."/>
            <person name="Fletcher J."/>
            <person name="Melcher U."/>
            <person name="Blagden T."/>
            <person name="Winegar R.A."/>
        </authorList>
    </citation>
    <scope>NUCLEOTIDE SEQUENCE [LARGE SCALE GENOMIC DNA]</scope>
    <source>
        <strain evidence="1 2">X11-5A</strain>
    </source>
</reference>
<organism evidence="1 2">
    <name type="scientific">Xanthomonas oryzae</name>
    <dbReference type="NCBI Taxonomy" id="347"/>
    <lineage>
        <taxon>Bacteria</taxon>
        <taxon>Pseudomonadati</taxon>
        <taxon>Pseudomonadota</taxon>
        <taxon>Gammaproteobacteria</taxon>
        <taxon>Lysobacterales</taxon>
        <taxon>Lysobacteraceae</taxon>
        <taxon>Xanthomonas</taxon>
    </lineage>
</organism>
<comment type="caution">
    <text evidence="1">The sequence shown here is derived from an EMBL/GenBank/DDBJ whole genome shotgun (WGS) entry which is preliminary data.</text>
</comment>
<reference evidence="1 2" key="2">
    <citation type="submission" date="2015-09" db="EMBL/GenBank/DDBJ databases">
        <title>Draft genome sequence of Xanthomonas oryzae pv. USA str. X11-5A.</title>
        <authorList>
            <person name="Knight B.M."/>
            <person name="Roberts D.P."/>
            <person name="Lin D."/>
            <person name="Hari K."/>
            <person name="Fletcher J."/>
            <person name="Melcher U."/>
            <person name="Blagden T."/>
            <person name="Winegar R.A."/>
        </authorList>
    </citation>
    <scope>NUCLEOTIDE SEQUENCE [LARGE SCALE GENOMIC DNA]</scope>
    <source>
        <strain evidence="1 2">X11-5A</strain>
    </source>
</reference>
<evidence type="ECO:0000313" key="1">
    <source>
        <dbReference type="EMBL" id="KOR46615.1"/>
    </source>
</evidence>
<accession>A0AAP1EZN2</accession>